<organism evidence="2 3">
    <name type="scientific">Calocera cornea HHB12733</name>
    <dbReference type="NCBI Taxonomy" id="1353952"/>
    <lineage>
        <taxon>Eukaryota</taxon>
        <taxon>Fungi</taxon>
        <taxon>Dikarya</taxon>
        <taxon>Basidiomycota</taxon>
        <taxon>Agaricomycotina</taxon>
        <taxon>Dacrymycetes</taxon>
        <taxon>Dacrymycetales</taxon>
        <taxon>Dacrymycetaceae</taxon>
        <taxon>Calocera</taxon>
    </lineage>
</organism>
<dbReference type="OrthoDB" id="3363095at2759"/>
<reference evidence="2 3" key="1">
    <citation type="journal article" date="2016" name="Mol. Biol. Evol.">
        <title>Comparative Genomics of Early-Diverging Mushroom-Forming Fungi Provides Insights into the Origins of Lignocellulose Decay Capabilities.</title>
        <authorList>
            <person name="Nagy L.G."/>
            <person name="Riley R."/>
            <person name="Tritt A."/>
            <person name="Adam C."/>
            <person name="Daum C."/>
            <person name="Floudas D."/>
            <person name="Sun H."/>
            <person name="Yadav J.S."/>
            <person name="Pangilinan J."/>
            <person name="Larsson K.H."/>
            <person name="Matsuura K."/>
            <person name="Barry K."/>
            <person name="Labutti K."/>
            <person name="Kuo R."/>
            <person name="Ohm R.A."/>
            <person name="Bhattacharya S.S."/>
            <person name="Shirouzu T."/>
            <person name="Yoshinaga Y."/>
            <person name="Martin F.M."/>
            <person name="Grigoriev I.V."/>
            <person name="Hibbett D.S."/>
        </authorList>
    </citation>
    <scope>NUCLEOTIDE SEQUENCE [LARGE SCALE GENOMIC DNA]</scope>
    <source>
        <strain evidence="2 3">HHB12733</strain>
    </source>
</reference>
<dbReference type="EMBL" id="KV423998">
    <property type="protein sequence ID" value="KZT55237.1"/>
    <property type="molecule type" value="Genomic_DNA"/>
</dbReference>
<evidence type="ECO:0000313" key="3">
    <source>
        <dbReference type="Proteomes" id="UP000076842"/>
    </source>
</evidence>
<evidence type="ECO:0000256" key="1">
    <source>
        <dbReference type="SAM" id="MobiDB-lite"/>
    </source>
</evidence>
<accession>A0A165ENT3</accession>
<dbReference type="AlphaFoldDB" id="A0A165ENT3"/>
<evidence type="ECO:0000313" key="2">
    <source>
        <dbReference type="EMBL" id="KZT55237.1"/>
    </source>
</evidence>
<name>A0A165ENT3_9BASI</name>
<keyword evidence="3" id="KW-1185">Reference proteome</keyword>
<gene>
    <name evidence="2" type="ORF">CALCODRAFT_484900</name>
</gene>
<feature type="compositionally biased region" description="Acidic residues" evidence="1">
    <location>
        <begin position="1"/>
        <end position="10"/>
    </location>
</feature>
<dbReference type="InParanoid" id="A0A165ENT3"/>
<protein>
    <submittedName>
        <fullName evidence="2">Uncharacterized protein</fullName>
    </submittedName>
</protein>
<feature type="region of interest" description="Disordered" evidence="1">
    <location>
        <begin position="1"/>
        <end position="37"/>
    </location>
</feature>
<sequence>MFGSDPDSENVPEGSIDIRDVFSTDTPRPAPLEQEYAEGSRRIGDKGVKLPKNASAAYALVPERLRPIFIMENKSWRRHIRWLASPENPEPLTNPEVILVLCAFLMNVQSHPRAMRVLAEVAEARPGCLKDLLTLDTIETLLHAAERGAAYNFMATLIALMFRLYFPSHAQHWPVVQFRDAHLLPKIDLDAWIGHSTISTAPSSAGEADQVLSGSEKHEPIQSLSETQMAVVSRICRFMLDILYERHHYTELIQFHEDMCRCGIPSSEKSYGRVLSAHFRWFLYPDVFVQPDKIVTFPMFMKRIQATMEDMSRAGIYANSLTRSTLLTGFTRCLIRSHPRDLRERWAVIGPPLMRLRSSAHGSTMLRVQWTEVLLEWEEARMRRFRFQKYRLGVEPDPPSEMETTLMKWFSETFKAVQESLRVTGRNPSSWEQLTLIQVDNEIKICALNMRAALMQGDTEFDTAVYWLQQLKSGYEHGMKRLQLFENHYSTSLQRDMDARFESSMMRFVSWAIDRGRLDHVLGALSFSGYMKNTYQFLGLWHRVFPLVARKNYGWDDPRGPRKALQTLVGAVDAHRAFGVIHRKTGPDHRIGNVFRNTKDHNVYAYLIWTAIVGSASHQSLLTAIRYPDSDAPARVKFLRDVFKRLAVDPPDKIWSLQSSNLVDLCRIKGEELEQADLDRAQWLFNFEPIFDPNDDGTFRFFGVKFNRNNR</sequence>
<dbReference type="Proteomes" id="UP000076842">
    <property type="component" value="Unassembled WGS sequence"/>
</dbReference>
<proteinExistence type="predicted"/>